<dbReference type="PANTHER" id="PTHR11266">
    <property type="entry name" value="PEROXISOMAL MEMBRANE PROTEIN 2, PXMP2 MPV17"/>
    <property type="match status" value="1"/>
</dbReference>
<name>A0A6J1S491_FRAOC</name>
<keyword evidence="4" id="KW-1133">Transmembrane helix</keyword>
<comment type="subcellular location">
    <subcellularLocation>
        <location evidence="1">Membrane</location>
        <topology evidence="1">Multi-pass membrane protein</topology>
    </subcellularLocation>
</comment>
<accession>A0A6J1S491</accession>
<evidence type="ECO:0000313" key="8">
    <source>
        <dbReference type="Proteomes" id="UP000504606"/>
    </source>
</evidence>
<dbReference type="Proteomes" id="UP000504606">
    <property type="component" value="Unplaced"/>
</dbReference>
<sequence>MTSVMVPTRFAVLTQLVKSKCRHVVHQMFHRYLLYTNVGISVSLSGVGDTLEQHYEILSNQKKEWERSRTMRMSISGMTVGVICHNWYKYLDSKFPGRTVRIVARKVMIDQIICSPLCIATFFITLGILEQASWAETKKEIKDKAWRLYAAEWVVWPPAQVINFYILPLRYRVLYDNTISLGYDVYTSYVKHDNESDSEEISELKLRGHEEEEEQEQHDKGEQEQEES</sequence>
<dbReference type="GeneID" id="113203220"/>
<protein>
    <submittedName>
        <fullName evidence="9 10">Mpv17-like protein 2</fullName>
    </submittedName>
</protein>
<keyword evidence="8" id="KW-1185">Reference proteome</keyword>
<dbReference type="KEGG" id="foc:113203220"/>
<keyword evidence="5" id="KW-0472">Membrane</keyword>
<comment type="similarity">
    <text evidence="2 6">Belongs to the peroxisomal membrane protein PXMP2/4 family.</text>
</comment>
<evidence type="ECO:0000256" key="5">
    <source>
        <dbReference type="ARBA" id="ARBA00023136"/>
    </source>
</evidence>
<keyword evidence="3" id="KW-0812">Transmembrane</keyword>
<organism evidence="8 9">
    <name type="scientific">Frankliniella occidentalis</name>
    <name type="common">Western flower thrips</name>
    <name type="synonym">Euthrips occidentalis</name>
    <dbReference type="NCBI Taxonomy" id="133901"/>
    <lineage>
        <taxon>Eukaryota</taxon>
        <taxon>Metazoa</taxon>
        <taxon>Ecdysozoa</taxon>
        <taxon>Arthropoda</taxon>
        <taxon>Hexapoda</taxon>
        <taxon>Insecta</taxon>
        <taxon>Pterygota</taxon>
        <taxon>Neoptera</taxon>
        <taxon>Paraneoptera</taxon>
        <taxon>Thysanoptera</taxon>
        <taxon>Terebrantia</taxon>
        <taxon>Thripoidea</taxon>
        <taxon>Thripidae</taxon>
        <taxon>Frankliniella</taxon>
    </lineage>
</organism>
<dbReference type="PANTHER" id="PTHR11266:SF8">
    <property type="entry name" value="MPV17-LIKE PROTEIN 2"/>
    <property type="match status" value="1"/>
</dbReference>
<reference evidence="9 10" key="1">
    <citation type="submission" date="2025-04" db="UniProtKB">
        <authorList>
            <consortium name="RefSeq"/>
        </authorList>
    </citation>
    <scope>IDENTIFICATION</scope>
    <source>
        <tissue evidence="9 10">Whole organism</tissue>
    </source>
</reference>
<dbReference type="GO" id="GO:0005739">
    <property type="term" value="C:mitochondrion"/>
    <property type="evidence" value="ECO:0007669"/>
    <property type="project" value="TreeGrafter"/>
</dbReference>
<dbReference type="GO" id="GO:0016020">
    <property type="term" value="C:membrane"/>
    <property type="evidence" value="ECO:0007669"/>
    <property type="project" value="UniProtKB-SubCell"/>
</dbReference>
<evidence type="ECO:0000256" key="4">
    <source>
        <dbReference type="ARBA" id="ARBA00022989"/>
    </source>
</evidence>
<evidence type="ECO:0000313" key="9">
    <source>
        <dbReference type="RefSeq" id="XP_026273581.1"/>
    </source>
</evidence>
<dbReference type="GO" id="GO:0061668">
    <property type="term" value="P:mitochondrial ribosome assembly"/>
    <property type="evidence" value="ECO:0007669"/>
    <property type="project" value="TreeGrafter"/>
</dbReference>
<dbReference type="RefSeq" id="XP_026273583.1">
    <property type="nucleotide sequence ID" value="XM_026417798.2"/>
</dbReference>
<evidence type="ECO:0000256" key="6">
    <source>
        <dbReference type="RuleBase" id="RU363053"/>
    </source>
</evidence>
<evidence type="ECO:0000256" key="2">
    <source>
        <dbReference type="ARBA" id="ARBA00006824"/>
    </source>
</evidence>
<evidence type="ECO:0000256" key="7">
    <source>
        <dbReference type="SAM" id="MobiDB-lite"/>
    </source>
</evidence>
<evidence type="ECO:0000256" key="1">
    <source>
        <dbReference type="ARBA" id="ARBA00004141"/>
    </source>
</evidence>
<feature type="compositionally biased region" description="Basic and acidic residues" evidence="7">
    <location>
        <begin position="217"/>
        <end position="228"/>
    </location>
</feature>
<dbReference type="AlphaFoldDB" id="A0A6J1S491"/>
<dbReference type="RefSeq" id="XP_026273581.1">
    <property type="nucleotide sequence ID" value="XM_026417796.2"/>
</dbReference>
<dbReference type="Pfam" id="PF04117">
    <property type="entry name" value="Mpv17_PMP22"/>
    <property type="match status" value="1"/>
</dbReference>
<gene>
    <name evidence="9 10" type="primary">LOC113203220</name>
</gene>
<dbReference type="InterPro" id="IPR007248">
    <property type="entry name" value="Mpv17_PMP22"/>
</dbReference>
<feature type="region of interest" description="Disordered" evidence="7">
    <location>
        <begin position="193"/>
        <end position="228"/>
    </location>
</feature>
<dbReference type="OrthoDB" id="5345392at2759"/>
<proteinExistence type="inferred from homology"/>
<evidence type="ECO:0000256" key="3">
    <source>
        <dbReference type="ARBA" id="ARBA00022692"/>
    </source>
</evidence>
<evidence type="ECO:0000313" key="10">
    <source>
        <dbReference type="RefSeq" id="XP_026273583.1"/>
    </source>
</evidence>